<name>A0A7Y0L7D4_9FIRM</name>
<dbReference type="InterPro" id="IPR020845">
    <property type="entry name" value="AMP-binding_CS"/>
</dbReference>
<evidence type="ECO:0000259" key="3">
    <source>
        <dbReference type="Pfam" id="PF00501"/>
    </source>
</evidence>
<comment type="similarity">
    <text evidence="1">Belongs to the ATP-dependent AMP-binding enzyme family.</text>
</comment>
<dbReference type="AlphaFoldDB" id="A0A7Y0L7D4"/>
<keyword evidence="2" id="KW-0436">Ligase</keyword>
<protein>
    <submittedName>
        <fullName evidence="5">AMP-binding protein</fullName>
    </submittedName>
</protein>
<dbReference type="PANTHER" id="PTHR43201:SF5">
    <property type="entry name" value="MEDIUM-CHAIN ACYL-COA LIGASE ACSF2, MITOCHONDRIAL"/>
    <property type="match status" value="1"/>
</dbReference>
<dbReference type="RefSeq" id="WP_169101903.1">
    <property type="nucleotide sequence ID" value="NZ_JABBVZ010000083.1"/>
</dbReference>
<sequence length="473" mass="51999">MMVHAQYQSLAEALSERTDKRLFLALPDGRRWSYASLLGEVQERQRLLEQWNVKPGHRVALKLEDSAEFILWFLALLSADHIVVPVDPQAPSSDLERTLSRTGSVWLLDEGQMPRLLADPEGRSSLNQGGLILLTSGSTGDPKPVGLPWHSLWHTAGQVVRAHQLRPQDIGFSPLPLFHINGLVVGVLSAIRAGSTLIAPGRFHASDFWEVTDAFDATWINAVPALIGVLAGRPERPRHPSRIRFMRSASAPLSAALRRTAESLFQIPIVETYGMTEASSQITANPLPQQGLRSGTVGIPWGIELRIVNKKSEPLEAGKRGYVEIRGPGVIDPDWGPNRWAAASMTDGWYRTGDVGRVDSEGYLYLIGRSRDVINRGGEKVFPREVEEWLLACPDVGEAVVLGEPHAVLGEEPVAYVAPVPGKHLSEEGLKAWAEHGLAKFKRPTAFVIMPHLPRGSTGKVLKNALRRRQSPS</sequence>
<gene>
    <name evidence="5" type="ORF">HIJ39_17270</name>
</gene>
<dbReference type="InterPro" id="IPR042099">
    <property type="entry name" value="ANL_N_sf"/>
</dbReference>
<organism evidence="5 6">
    <name type="scientific">Sulfobacillus harzensis</name>
    <dbReference type="NCBI Taxonomy" id="2729629"/>
    <lineage>
        <taxon>Bacteria</taxon>
        <taxon>Bacillati</taxon>
        <taxon>Bacillota</taxon>
        <taxon>Clostridia</taxon>
        <taxon>Eubacteriales</taxon>
        <taxon>Clostridiales Family XVII. Incertae Sedis</taxon>
        <taxon>Sulfobacillus</taxon>
    </lineage>
</organism>
<dbReference type="EMBL" id="JABBVZ010000083">
    <property type="protein sequence ID" value="NMP24086.1"/>
    <property type="molecule type" value="Genomic_DNA"/>
</dbReference>
<feature type="domain" description="AMP-binding enzyme C-terminal" evidence="4">
    <location>
        <begin position="385"/>
        <end position="460"/>
    </location>
</feature>
<dbReference type="GO" id="GO:0031956">
    <property type="term" value="F:medium-chain fatty acid-CoA ligase activity"/>
    <property type="evidence" value="ECO:0007669"/>
    <property type="project" value="TreeGrafter"/>
</dbReference>
<evidence type="ECO:0000259" key="4">
    <source>
        <dbReference type="Pfam" id="PF13193"/>
    </source>
</evidence>
<keyword evidence="6" id="KW-1185">Reference proteome</keyword>
<proteinExistence type="inferred from homology"/>
<feature type="domain" description="AMP-dependent synthetase/ligase" evidence="3">
    <location>
        <begin position="15"/>
        <end position="108"/>
    </location>
</feature>
<evidence type="ECO:0000313" key="5">
    <source>
        <dbReference type="EMBL" id="NMP24086.1"/>
    </source>
</evidence>
<dbReference type="Gene3D" id="3.40.50.12780">
    <property type="entry name" value="N-terminal domain of ligase-like"/>
    <property type="match status" value="1"/>
</dbReference>
<dbReference type="GO" id="GO:0006631">
    <property type="term" value="P:fatty acid metabolic process"/>
    <property type="evidence" value="ECO:0007669"/>
    <property type="project" value="TreeGrafter"/>
</dbReference>
<evidence type="ECO:0000256" key="1">
    <source>
        <dbReference type="ARBA" id="ARBA00006432"/>
    </source>
</evidence>
<dbReference type="PROSITE" id="PS00455">
    <property type="entry name" value="AMP_BINDING"/>
    <property type="match status" value="1"/>
</dbReference>
<dbReference type="InterPro" id="IPR000873">
    <property type="entry name" value="AMP-dep_synth/lig_dom"/>
</dbReference>
<dbReference type="SUPFAM" id="SSF56801">
    <property type="entry name" value="Acetyl-CoA synthetase-like"/>
    <property type="match status" value="1"/>
</dbReference>
<accession>A0A7Y0L7D4</accession>
<reference evidence="5 6" key="1">
    <citation type="submission" date="2020-04" db="EMBL/GenBank/DDBJ databases">
        <authorList>
            <person name="Zhang R."/>
            <person name="Schippers A."/>
        </authorList>
    </citation>
    <scope>NUCLEOTIDE SEQUENCE [LARGE SCALE GENOMIC DNA]</scope>
    <source>
        <strain evidence="5 6">DSM 109850</strain>
    </source>
</reference>
<dbReference type="InterPro" id="IPR025110">
    <property type="entry name" value="AMP-bd_C"/>
</dbReference>
<comment type="caution">
    <text evidence="5">The sequence shown here is derived from an EMBL/GenBank/DDBJ whole genome shotgun (WGS) entry which is preliminary data.</text>
</comment>
<evidence type="ECO:0000313" key="6">
    <source>
        <dbReference type="Proteomes" id="UP000533476"/>
    </source>
</evidence>
<dbReference type="Pfam" id="PF13193">
    <property type="entry name" value="AMP-binding_C"/>
    <property type="match status" value="1"/>
</dbReference>
<dbReference type="InterPro" id="IPR045851">
    <property type="entry name" value="AMP-bd_C_sf"/>
</dbReference>
<dbReference type="Gene3D" id="3.30.300.30">
    <property type="match status" value="1"/>
</dbReference>
<dbReference type="Proteomes" id="UP000533476">
    <property type="component" value="Unassembled WGS sequence"/>
</dbReference>
<dbReference type="Pfam" id="PF00501">
    <property type="entry name" value="AMP-binding"/>
    <property type="match status" value="2"/>
</dbReference>
<dbReference type="PANTHER" id="PTHR43201">
    <property type="entry name" value="ACYL-COA SYNTHETASE"/>
    <property type="match status" value="1"/>
</dbReference>
<evidence type="ECO:0000256" key="2">
    <source>
        <dbReference type="ARBA" id="ARBA00022598"/>
    </source>
</evidence>
<feature type="domain" description="AMP-dependent synthetase/ligase" evidence="3">
    <location>
        <begin position="131"/>
        <end position="330"/>
    </location>
</feature>